<proteinExistence type="predicted"/>
<sequence length="143" mass="15895">MAKFLKLILILVLATAFWGSVSDTFTASVDGTTIVSQRAAGEDGNMQRNDVRQGSYIPAPQLPYLSDAEIASSGGATQLLTFSRAQRSYTTEFILSLKDVVERLAHRDGALSLQRSKLFDTTAFYRCQPACEYYVFTLRRIII</sequence>
<evidence type="ECO:0000313" key="4">
    <source>
        <dbReference type="Proteomes" id="UP000184192"/>
    </source>
</evidence>
<dbReference type="OrthoDB" id="1047781at2"/>
<reference evidence="2 5" key="3">
    <citation type="submission" date="2018-08" db="EMBL/GenBank/DDBJ databases">
        <title>A genome reference for cultivated species of the human gut microbiota.</title>
        <authorList>
            <person name="Zou Y."/>
            <person name="Xue W."/>
            <person name="Luo G."/>
        </authorList>
    </citation>
    <scope>NUCLEOTIDE SEQUENCE [LARGE SCALE GENOMIC DNA]</scope>
    <source>
        <strain evidence="2 5">OF03-9BH</strain>
    </source>
</reference>
<dbReference type="EMBL" id="FQZN01000043">
    <property type="protein sequence ID" value="SHJ64247.1"/>
    <property type="molecule type" value="Genomic_DNA"/>
</dbReference>
<accession>A0A1M6KZ59</accession>
<dbReference type="RefSeq" id="WP_025834026.1">
    <property type="nucleotide sequence ID" value="NZ_CABMFG010000016.1"/>
</dbReference>
<dbReference type="Proteomes" id="UP000286075">
    <property type="component" value="Unassembled WGS sequence"/>
</dbReference>
<evidence type="ECO:0000256" key="1">
    <source>
        <dbReference type="SAM" id="SignalP"/>
    </source>
</evidence>
<evidence type="ECO:0000313" key="5">
    <source>
        <dbReference type="Proteomes" id="UP000286075"/>
    </source>
</evidence>
<dbReference type="Proteomes" id="UP000184192">
    <property type="component" value="Unassembled WGS sequence"/>
</dbReference>
<organism evidence="3 4">
    <name type="scientific">Bacteroides stercorirosoris</name>
    <dbReference type="NCBI Taxonomy" id="871324"/>
    <lineage>
        <taxon>Bacteria</taxon>
        <taxon>Pseudomonadati</taxon>
        <taxon>Bacteroidota</taxon>
        <taxon>Bacteroidia</taxon>
        <taxon>Bacteroidales</taxon>
        <taxon>Bacteroidaceae</taxon>
        <taxon>Bacteroides</taxon>
    </lineage>
</organism>
<feature type="signal peptide" evidence="1">
    <location>
        <begin position="1"/>
        <end position="27"/>
    </location>
</feature>
<dbReference type="AlphaFoldDB" id="A0A1M6KZ59"/>
<name>A0A1M6KZ59_9BACE</name>
<dbReference type="EMBL" id="QSCF01000016">
    <property type="protein sequence ID" value="RGX78473.1"/>
    <property type="molecule type" value="Genomic_DNA"/>
</dbReference>
<dbReference type="GeneID" id="92714470"/>
<reference evidence="3" key="2">
    <citation type="submission" date="2016-11" db="EMBL/GenBank/DDBJ databases">
        <authorList>
            <person name="Jaros S."/>
            <person name="Januszkiewicz K."/>
            <person name="Wedrychowicz H."/>
        </authorList>
    </citation>
    <scope>NUCLEOTIDE SEQUENCE [LARGE SCALE GENOMIC DNA]</scope>
    <source>
        <strain evidence="3">DSM 26884</strain>
    </source>
</reference>
<reference evidence="4" key="1">
    <citation type="submission" date="2016-11" db="EMBL/GenBank/DDBJ databases">
        <authorList>
            <person name="Varghese N."/>
            <person name="Submissions S."/>
        </authorList>
    </citation>
    <scope>NUCLEOTIDE SEQUENCE [LARGE SCALE GENOMIC DNA]</scope>
    <source>
        <strain evidence="4">DSM 26884</strain>
    </source>
</reference>
<feature type="chain" id="PRO_5044562631" evidence="1">
    <location>
        <begin position="28"/>
        <end position="143"/>
    </location>
</feature>
<keyword evidence="1" id="KW-0732">Signal</keyword>
<evidence type="ECO:0000313" key="3">
    <source>
        <dbReference type="EMBL" id="SHJ64247.1"/>
    </source>
</evidence>
<keyword evidence="4" id="KW-1185">Reference proteome</keyword>
<gene>
    <name evidence="2" type="ORF">DXA68_11715</name>
    <name evidence="3" type="ORF">SAMN05444350_1433</name>
</gene>
<protein>
    <submittedName>
        <fullName evidence="3">Uncharacterized protein</fullName>
    </submittedName>
</protein>
<dbReference type="eggNOG" id="ENOG5032CJ2">
    <property type="taxonomic scope" value="Bacteria"/>
</dbReference>
<evidence type="ECO:0000313" key="2">
    <source>
        <dbReference type="EMBL" id="RGX78473.1"/>
    </source>
</evidence>